<sequence>MQQKRTLVLGASDKPDRYSYMVIESLLKAGHPVVAIGNRNSSVHGVKIYTELIPISDIHTITLYLSPPNQRPYYDYIVSLKPKRIIFNPGTYNPELIALAEKNGIDCEVACNLVLLSTGQF</sequence>
<reference evidence="2 3" key="1">
    <citation type="submission" date="2018-07" db="EMBL/GenBank/DDBJ databases">
        <title>Genomic Encyclopedia of Type Strains, Phase IV (KMG-IV): sequencing the most valuable type-strain genomes for metagenomic binning, comparative biology and taxonomic classification.</title>
        <authorList>
            <person name="Goeker M."/>
        </authorList>
    </citation>
    <scope>NUCLEOTIDE SEQUENCE [LARGE SCALE GENOMIC DNA]</scope>
    <source>
        <strain evidence="2 3">DSM 21410</strain>
    </source>
</reference>
<dbReference type="Pfam" id="PF13380">
    <property type="entry name" value="CoA_binding_2"/>
    <property type="match status" value="1"/>
</dbReference>
<name>A0A369A406_9FLAO</name>
<accession>A0A369A406</accession>
<dbReference type="InterPro" id="IPR036291">
    <property type="entry name" value="NAD(P)-bd_dom_sf"/>
</dbReference>
<dbReference type="InterPro" id="IPR003781">
    <property type="entry name" value="CoA-bd"/>
</dbReference>
<dbReference type="RefSeq" id="WP_114366180.1">
    <property type="nucleotide sequence ID" value="NZ_BHZF01000002.1"/>
</dbReference>
<proteinExistence type="predicted"/>
<protein>
    <recommendedName>
        <fullName evidence="1">CoA-binding domain-containing protein</fullName>
    </recommendedName>
</protein>
<keyword evidence="3" id="KW-1185">Reference proteome</keyword>
<dbReference type="EMBL" id="QPJS01000002">
    <property type="protein sequence ID" value="RCX03891.1"/>
    <property type="molecule type" value="Genomic_DNA"/>
</dbReference>
<gene>
    <name evidence="2" type="ORF">DES35_102347</name>
</gene>
<dbReference type="AlphaFoldDB" id="A0A369A406"/>
<organism evidence="2 3">
    <name type="scientific">Schleiferia thermophila</name>
    <dbReference type="NCBI Taxonomy" id="884107"/>
    <lineage>
        <taxon>Bacteria</taxon>
        <taxon>Pseudomonadati</taxon>
        <taxon>Bacteroidota</taxon>
        <taxon>Flavobacteriia</taxon>
        <taxon>Flavobacteriales</taxon>
        <taxon>Schleiferiaceae</taxon>
        <taxon>Schleiferia</taxon>
    </lineage>
</organism>
<evidence type="ECO:0000259" key="1">
    <source>
        <dbReference type="Pfam" id="PF13380"/>
    </source>
</evidence>
<feature type="domain" description="CoA-binding" evidence="1">
    <location>
        <begin position="4"/>
        <end position="115"/>
    </location>
</feature>
<dbReference type="SUPFAM" id="SSF51735">
    <property type="entry name" value="NAD(P)-binding Rossmann-fold domains"/>
    <property type="match status" value="1"/>
</dbReference>
<comment type="caution">
    <text evidence="2">The sequence shown here is derived from an EMBL/GenBank/DDBJ whole genome shotgun (WGS) entry which is preliminary data.</text>
</comment>
<dbReference type="Proteomes" id="UP000253517">
    <property type="component" value="Unassembled WGS sequence"/>
</dbReference>
<evidence type="ECO:0000313" key="2">
    <source>
        <dbReference type="EMBL" id="RCX03891.1"/>
    </source>
</evidence>
<dbReference type="Gene3D" id="3.40.50.720">
    <property type="entry name" value="NAD(P)-binding Rossmann-like Domain"/>
    <property type="match status" value="1"/>
</dbReference>
<evidence type="ECO:0000313" key="3">
    <source>
        <dbReference type="Proteomes" id="UP000253517"/>
    </source>
</evidence>